<dbReference type="RefSeq" id="WP_183960841.1">
    <property type="nucleotide sequence ID" value="NZ_JACHHP010000003.1"/>
</dbReference>
<sequence>MNSTPPTDAARLASENRQLIAALRSEIDVLRGTQTATNAVVHALLATHVQPEHCETAIAQIAQQLAGQSQGWPPASRQAIDSTLAALRTTLDHNRRNREAHRAAANGG</sequence>
<protein>
    <submittedName>
        <fullName evidence="1">Uncharacterized protein</fullName>
    </submittedName>
</protein>
<dbReference type="EMBL" id="JACHHP010000003">
    <property type="protein sequence ID" value="MBB5208304.1"/>
    <property type="molecule type" value="Genomic_DNA"/>
</dbReference>
<dbReference type="Proteomes" id="UP000521199">
    <property type="component" value="Unassembled WGS sequence"/>
</dbReference>
<organism evidence="1 2">
    <name type="scientific">Chiayiivirga flava</name>
    <dbReference type="NCBI Taxonomy" id="659595"/>
    <lineage>
        <taxon>Bacteria</taxon>
        <taxon>Pseudomonadati</taxon>
        <taxon>Pseudomonadota</taxon>
        <taxon>Gammaproteobacteria</taxon>
        <taxon>Lysobacterales</taxon>
        <taxon>Lysobacteraceae</taxon>
        <taxon>Chiayiivirga</taxon>
    </lineage>
</organism>
<comment type="caution">
    <text evidence="1">The sequence shown here is derived from an EMBL/GenBank/DDBJ whole genome shotgun (WGS) entry which is preliminary data.</text>
</comment>
<keyword evidence="2" id="KW-1185">Reference proteome</keyword>
<name>A0A7W8D5H6_9GAMM</name>
<dbReference type="AlphaFoldDB" id="A0A7W8D5H6"/>
<evidence type="ECO:0000313" key="2">
    <source>
        <dbReference type="Proteomes" id="UP000521199"/>
    </source>
</evidence>
<proteinExistence type="predicted"/>
<gene>
    <name evidence="1" type="ORF">HNQ52_001846</name>
</gene>
<reference evidence="1 2" key="1">
    <citation type="submission" date="2020-08" db="EMBL/GenBank/DDBJ databases">
        <title>Genomic Encyclopedia of Type Strains, Phase IV (KMG-IV): sequencing the most valuable type-strain genomes for metagenomic binning, comparative biology and taxonomic classification.</title>
        <authorList>
            <person name="Goeker M."/>
        </authorList>
    </citation>
    <scope>NUCLEOTIDE SEQUENCE [LARGE SCALE GENOMIC DNA]</scope>
    <source>
        <strain evidence="1 2">DSM 24163</strain>
    </source>
</reference>
<accession>A0A7W8D5H6</accession>
<evidence type="ECO:0000313" key="1">
    <source>
        <dbReference type="EMBL" id="MBB5208304.1"/>
    </source>
</evidence>